<dbReference type="Proteomes" id="UP001160148">
    <property type="component" value="Unassembled WGS sequence"/>
</dbReference>
<sequence length="118" mass="13633">MLMKTDEDKGENTKVIHRHEALSYGFMVKASENVPMELLKEHEIPTKPILYRGSENKTDVARHFVETVTEISLKIEKLLKTNTPIIFTDEQLRTPESSQLCNLCKTNFSHDNHKVVDH</sequence>
<name>A0AAV0YA16_9HEMI</name>
<evidence type="ECO:0000313" key="2">
    <source>
        <dbReference type="Proteomes" id="UP001160148"/>
    </source>
</evidence>
<accession>A0AAV0YA16</accession>
<dbReference type="AlphaFoldDB" id="A0AAV0YA16"/>
<reference evidence="1 2" key="1">
    <citation type="submission" date="2023-01" db="EMBL/GenBank/DDBJ databases">
        <authorList>
            <person name="Whitehead M."/>
        </authorList>
    </citation>
    <scope>NUCLEOTIDE SEQUENCE [LARGE SCALE GENOMIC DNA]</scope>
</reference>
<dbReference type="EMBL" id="CARXXK010001816">
    <property type="protein sequence ID" value="CAI6377663.1"/>
    <property type="molecule type" value="Genomic_DNA"/>
</dbReference>
<comment type="caution">
    <text evidence="1">The sequence shown here is derived from an EMBL/GenBank/DDBJ whole genome shotgun (WGS) entry which is preliminary data.</text>
</comment>
<evidence type="ECO:0000313" key="1">
    <source>
        <dbReference type="EMBL" id="CAI6377663.1"/>
    </source>
</evidence>
<organism evidence="1 2">
    <name type="scientific">Macrosiphum euphorbiae</name>
    <name type="common">potato aphid</name>
    <dbReference type="NCBI Taxonomy" id="13131"/>
    <lineage>
        <taxon>Eukaryota</taxon>
        <taxon>Metazoa</taxon>
        <taxon>Ecdysozoa</taxon>
        <taxon>Arthropoda</taxon>
        <taxon>Hexapoda</taxon>
        <taxon>Insecta</taxon>
        <taxon>Pterygota</taxon>
        <taxon>Neoptera</taxon>
        <taxon>Paraneoptera</taxon>
        <taxon>Hemiptera</taxon>
        <taxon>Sternorrhyncha</taxon>
        <taxon>Aphidomorpha</taxon>
        <taxon>Aphidoidea</taxon>
        <taxon>Aphididae</taxon>
        <taxon>Macrosiphini</taxon>
        <taxon>Macrosiphum</taxon>
    </lineage>
</organism>
<keyword evidence="2" id="KW-1185">Reference proteome</keyword>
<gene>
    <name evidence="1" type="ORF">MEUPH1_LOCUS30890</name>
</gene>
<protein>
    <submittedName>
        <fullName evidence="1">Uncharacterized protein</fullName>
    </submittedName>
</protein>
<proteinExistence type="predicted"/>